<evidence type="ECO:0000256" key="3">
    <source>
        <dbReference type="ARBA" id="ARBA00022536"/>
    </source>
</evidence>
<dbReference type="SUPFAM" id="SSF57196">
    <property type="entry name" value="EGF/Laminin"/>
    <property type="match status" value="2"/>
</dbReference>
<dbReference type="EMBL" id="JAAVVJ010000003">
    <property type="protein sequence ID" value="KAF7227495.1"/>
    <property type="molecule type" value="Genomic_DNA"/>
</dbReference>
<name>A0A9D2YVM5_NOTFU</name>
<keyword evidence="5 12" id="KW-0732">Signal</keyword>
<dbReference type="GO" id="GO:0007229">
    <property type="term" value="P:integrin-mediated signaling pathway"/>
    <property type="evidence" value="ECO:0007669"/>
    <property type="project" value="UniProtKB-KW"/>
</dbReference>
<dbReference type="GO" id="GO:0005925">
    <property type="term" value="C:focal adhesion"/>
    <property type="evidence" value="ECO:0007669"/>
    <property type="project" value="TreeGrafter"/>
</dbReference>
<evidence type="ECO:0000256" key="5">
    <source>
        <dbReference type="ARBA" id="ARBA00022729"/>
    </source>
</evidence>
<dbReference type="AlphaFoldDB" id="A0A9D2YVM5"/>
<dbReference type="Pfam" id="PF23105">
    <property type="entry name" value="EGF_integrin"/>
    <property type="match status" value="1"/>
</dbReference>
<evidence type="ECO:0000259" key="13">
    <source>
        <dbReference type="SMART" id="SM00187"/>
    </source>
</evidence>
<dbReference type="InterPro" id="IPR032695">
    <property type="entry name" value="Integrin_dom_sf"/>
</dbReference>
<dbReference type="Gene3D" id="3.30.1680.10">
    <property type="entry name" value="ligand-binding face of the semaphorins, domain 2"/>
    <property type="match status" value="1"/>
</dbReference>
<comment type="caution">
    <text evidence="15">The sequence shown here is derived from an EMBL/GenBank/DDBJ whole genome shotgun (WGS) entry which is preliminary data.</text>
</comment>
<dbReference type="PANTHER" id="PTHR10082:SF60">
    <property type="entry name" value="INTEGRIN BETA-PS"/>
    <property type="match status" value="1"/>
</dbReference>
<evidence type="ECO:0000256" key="11">
    <source>
        <dbReference type="ARBA" id="ARBA00023180"/>
    </source>
</evidence>
<dbReference type="Gene3D" id="2.60.40.1510">
    <property type="entry name" value="ntegrin, alpha v. Chain A, domain 3"/>
    <property type="match status" value="1"/>
</dbReference>
<comment type="similarity">
    <text evidence="2">Belongs to the integrin beta chain family.</text>
</comment>
<keyword evidence="7" id="KW-1133">Transmembrane helix</keyword>
<dbReference type="OMA" id="ICGCECE"/>
<keyword evidence="3" id="KW-0245">EGF-like domain</keyword>
<dbReference type="InterPro" id="IPR013111">
    <property type="entry name" value="EGF_extracell"/>
</dbReference>
<dbReference type="GO" id="GO:0007160">
    <property type="term" value="P:cell-matrix adhesion"/>
    <property type="evidence" value="ECO:0007669"/>
    <property type="project" value="TreeGrafter"/>
</dbReference>
<dbReference type="GO" id="GO:0008305">
    <property type="term" value="C:integrin complex"/>
    <property type="evidence" value="ECO:0007669"/>
    <property type="project" value="TreeGrafter"/>
</dbReference>
<dbReference type="OrthoDB" id="410592at2759"/>
<dbReference type="InterPro" id="IPR033760">
    <property type="entry name" value="Integrin_beta_N"/>
</dbReference>
<keyword evidence="6" id="KW-0677">Repeat</keyword>
<keyword evidence="9" id="KW-0472">Membrane</keyword>
<dbReference type="GO" id="GO:0016477">
    <property type="term" value="P:cell migration"/>
    <property type="evidence" value="ECO:0007669"/>
    <property type="project" value="TreeGrafter"/>
</dbReference>
<evidence type="ECO:0000256" key="7">
    <source>
        <dbReference type="ARBA" id="ARBA00022989"/>
    </source>
</evidence>
<evidence type="ECO:0000313" key="16">
    <source>
        <dbReference type="Proteomes" id="UP000822369"/>
    </source>
</evidence>
<accession>A0A9D2YVM5</accession>
<dbReference type="GO" id="GO:0005178">
    <property type="term" value="F:integrin binding"/>
    <property type="evidence" value="ECO:0007669"/>
    <property type="project" value="TreeGrafter"/>
</dbReference>
<protein>
    <submittedName>
        <fullName evidence="14">Transcript variant X1</fullName>
    </submittedName>
    <submittedName>
        <fullName evidence="15">Transcript variant X2</fullName>
    </submittedName>
</protein>
<dbReference type="EMBL" id="JAAVVJ010000003">
    <property type="protein sequence ID" value="KAF7227496.1"/>
    <property type="molecule type" value="Genomic_DNA"/>
</dbReference>
<dbReference type="PRINTS" id="PR01186">
    <property type="entry name" value="INTEGRINB"/>
</dbReference>
<evidence type="ECO:0000256" key="12">
    <source>
        <dbReference type="SAM" id="SignalP"/>
    </source>
</evidence>
<keyword evidence="11" id="KW-0325">Glycoprotein</keyword>
<dbReference type="FunFam" id="2.10.25.10:FF:000036">
    <property type="entry name" value="Integrin beta"/>
    <property type="match status" value="1"/>
</dbReference>
<feature type="chain" id="PRO_5038325672" evidence="12">
    <location>
        <begin position="18"/>
        <end position="359"/>
    </location>
</feature>
<evidence type="ECO:0000256" key="9">
    <source>
        <dbReference type="ARBA" id="ARBA00023136"/>
    </source>
</evidence>
<evidence type="ECO:0000256" key="8">
    <source>
        <dbReference type="ARBA" id="ARBA00023037"/>
    </source>
</evidence>
<evidence type="ECO:0000256" key="4">
    <source>
        <dbReference type="ARBA" id="ARBA00022692"/>
    </source>
</evidence>
<dbReference type="Pfam" id="PF17205">
    <property type="entry name" value="PSI_integrin"/>
    <property type="match status" value="1"/>
</dbReference>
<dbReference type="GO" id="GO:0009986">
    <property type="term" value="C:cell surface"/>
    <property type="evidence" value="ECO:0007669"/>
    <property type="project" value="TreeGrafter"/>
</dbReference>
<dbReference type="GO" id="GO:0098609">
    <property type="term" value="P:cell-cell adhesion"/>
    <property type="evidence" value="ECO:0007669"/>
    <property type="project" value="TreeGrafter"/>
</dbReference>
<dbReference type="Gene3D" id="2.10.25.10">
    <property type="entry name" value="Laminin"/>
    <property type="match status" value="3"/>
</dbReference>
<dbReference type="PROSITE" id="PS52047">
    <property type="entry name" value="I_EGF_2"/>
    <property type="match status" value="1"/>
</dbReference>
<dbReference type="Proteomes" id="UP000822369">
    <property type="component" value="Chromosome 3"/>
</dbReference>
<feature type="domain" description="Integrin beta subunit VWA" evidence="13">
    <location>
        <begin position="28"/>
        <end position="189"/>
    </location>
</feature>
<evidence type="ECO:0000313" key="15">
    <source>
        <dbReference type="EMBL" id="KAF7227496.1"/>
    </source>
</evidence>
<sequence>MAVELLGLLLLLALSHAEKDTCLKSAASCDECIQSDSACAWCTSPHAQVRCSTAAGLQSAGCHQRFIYNPKGSTQVVRNDTRSGAADSRTFFLQPQEVSLHLRPGVRQSFPLTVSMPTDQSYLPMDLSDVPAGVNITFRRDTKGNLHLLQVTVEAAECPSNGTGPWSILLTPRHISLSVKLEITLVCRCNCTGGREENSPGCSGRGALICGQCECPEPYIGQQCQTNSDPPSSWDEILCRSHPTAPVCSGRGSCVEGMCECNRRGNPTEVYSGRYCECSNFECSYHNDRLCGGKGRCECGRCACSPDWIGEACSCSTDTTSCAAAANPMLCNGKGLCVCGKCECEPPYSGPTCEDCPVC</sequence>
<reference evidence="15" key="1">
    <citation type="submission" date="2020-03" db="EMBL/GenBank/DDBJ databases">
        <title>Intra-Species Differences in Population Size shape Life History and Genome Evolution.</title>
        <authorList>
            <person name="Willemsen D."/>
            <person name="Cui R."/>
            <person name="Valenzano D.R."/>
        </authorList>
    </citation>
    <scope>NUCLEOTIDE SEQUENCE</scope>
    <source>
        <strain evidence="15">GRZ</strain>
        <tissue evidence="15">Whole</tissue>
    </source>
</reference>
<dbReference type="SMART" id="SM00187">
    <property type="entry name" value="INB"/>
    <property type="match status" value="1"/>
</dbReference>
<dbReference type="InterPro" id="IPR002369">
    <property type="entry name" value="Integrin_bsu_VWA"/>
</dbReference>
<organism evidence="15 16">
    <name type="scientific">Nothobranchius furzeri</name>
    <name type="common">Turquoise killifish</name>
    <dbReference type="NCBI Taxonomy" id="105023"/>
    <lineage>
        <taxon>Eukaryota</taxon>
        <taxon>Metazoa</taxon>
        <taxon>Chordata</taxon>
        <taxon>Craniata</taxon>
        <taxon>Vertebrata</taxon>
        <taxon>Euteleostomi</taxon>
        <taxon>Actinopterygii</taxon>
        <taxon>Neopterygii</taxon>
        <taxon>Teleostei</taxon>
        <taxon>Neoteleostei</taxon>
        <taxon>Acanthomorphata</taxon>
        <taxon>Ovalentaria</taxon>
        <taxon>Atherinomorphae</taxon>
        <taxon>Cyprinodontiformes</taxon>
        <taxon>Nothobranchiidae</taxon>
        <taxon>Nothobranchius</taxon>
    </lineage>
</organism>
<dbReference type="KEGG" id="nfu:107396182"/>
<dbReference type="SUPFAM" id="SSF69179">
    <property type="entry name" value="Integrin domains"/>
    <property type="match status" value="1"/>
</dbReference>
<dbReference type="InterPro" id="IPR057073">
    <property type="entry name" value="EGF_integrin_2"/>
</dbReference>
<gene>
    <name evidence="15" type="ORF">G4P62_018352</name>
</gene>
<dbReference type="Pfam" id="PF07974">
    <property type="entry name" value="EGF_2"/>
    <property type="match status" value="1"/>
</dbReference>
<dbReference type="Pfam" id="PF18372">
    <property type="entry name" value="I-EGF_1"/>
    <property type="match status" value="1"/>
</dbReference>
<evidence type="ECO:0000256" key="2">
    <source>
        <dbReference type="ARBA" id="ARBA00007449"/>
    </source>
</evidence>
<dbReference type="InterPro" id="IPR040622">
    <property type="entry name" value="EGF_integrin_1"/>
</dbReference>
<evidence type="ECO:0000256" key="10">
    <source>
        <dbReference type="ARBA" id="ARBA00023157"/>
    </source>
</evidence>
<feature type="signal peptide" evidence="12">
    <location>
        <begin position="1"/>
        <end position="17"/>
    </location>
</feature>
<proteinExistence type="inferred from homology"/>
<evidence type="ECO:0000256" key="1">
    <source>
        <dbReference type="ARBA" id="ARBA00004479"/>
    </source>
</evidence>
<comment type="subcellular location">
    <subcellularLocation>
        <location evidence="1">Membrane</location>
        <topology evidence="1">Single-pass type I membrane protein</topology>
    </subcellularLocation>
</comment>
<keyword evidence="4" id="KW-0812">Transmembrane</keyword>
<dbReference type="PROSITE" id="PS00243">
    <property type="entry name" value="I_EGF_1"/>
    <property type="match status" value="1"/>
</dbReference>
<evidence type="ECO:0000256" key="6">
    <source>
        <dbReference type="ARBA" id="ARBA00022737"/>
    </source>
</evidence>
<dbReference type="GO" id="GO:0033627">
    <property type="term" value="P:cell adhesion mediated by integrin"/>
    <property type="evidence" value="ECO:0007669"/>
    <property type="project" value="TreeGrafter"/>
</dbReference>
<dbReference type="InterPro" id="IPR015812">
    <property type="entry name" value="Integrin_bsu"/>
</dbReference>
<keyword evidence="10" id="KW-1015">Disulfide bond</keyword>
<evidence type="ECO:0000313" key="14">
    <source>
        <dbReference type="EMBL" id="KAF7227495.1"/>
    </source>
</evidence>
<dbReference type="SUPFAM" id="SSF103575">
    <property type="entry name" value="Plexin repeat"/>
    <property type="match status" value="1"/>
</dbReference>
<dbReference type="InterPro" id="IPR057243">
    <property type="entry name" value="Integrin_I-EGF_CS"/>
</dbReference>
<keyword evidence="8" id="KW-0401">Integrin</keyword>
<dbReference type="PANTHER" id="PTHR10082">
    <property type="entry name" value="INTEGRIN BETA SUBUNIT"/>
    <property type="match status" value="1"/>
</dbReference>